<reference evidence="2" key="1">
    <citation type="submission" date="2023-03" db="EMBL/GenBank/DDBJ databases">
        <authorList>
            <person name="Steffen K."/>
            <person name="Cardenas P."/>
        </authorList>
    </citation>
    <scope>NUCLEOTIDE SEQUENCE</scope>
</reference>
<dbReference type="EMBL" id="CASHTH010002965">
    <property type="protein sequence ID" value="CAI8037886.1"/>
    <property type="molecule type" value="Genomic_DNA"/>
</dbReference>
<organism evidence="2 3">
    <name type="scientific">Geodia barretti</name>
    <name type="common">Barrett's horny sponge</name>
    <dbReference type="NCBI Taxonomy" id="519541"/>
    <lineage>
        <taxon>Eukaryota</taxon>
        <taxon>Metazoa</taxon>
        <taxon>Porifera</taxon>
        <taxon>Demospongiae</taxon>
        <taxon>Heteroscleromorpha</taxon>
        <taxon>Tetractinellida</taxon>
        <taxon>Astrophorina</taxon>
        <taxon>Geodiidae</taxon>
        <taxon>Geodia</taxon>
    </lineage>
</organism>
<feature type="signal peptide" evidence="1">
    <location>
        <begin position="1"/>
        <end position="23"/>
    </location>
</feature>
<evidence type="ECO:0000313" key="2">
    <source>
        <dbReference type="EMBL" id="CAI8037886.1"/>
    </source>
</evidence>
<evidence type="ECO:0000313" key="3">
    <source>
        <dbReference type="Proteomes" id="UP001174909"/>
    </source>
</evidence>
<accession>A0AA35X2Y1</accession>
<proteinExistence type="predicted"/>
<keyword evidence="3" id="KW-1185">Reference proteome</keyword>
<name>A0AA35X2Y1_GEOBA</name>
<sequence length="45" mass="4754">MEASLFARAAYVVLALCLAATDSQLTIEDPVGRAVPHQRLAASLL</sequence>
<feature type="chain" id="PRO_5041345408" evidence="1">
    <location>
        <begin position="24"/>
        <end position="45"/>
    </location>
</feature>
<comment type="caution">
    <text evidence="2">The sequence shown here is derived from an EMBL/GenBank/DDBJ whole genome shotgun (WGS) entry which is preliminary data.</text>
</comment>
<dbReference type="AlphaFoldDB" id="A0AA35X2Y1"/>
<protein>
    <submittedName>
        <fullName evidence="2">Uncharacterized protein</fullName>
    </submittedName>
</protein>
<gene>
    <name evidence="2" type="ORF">GBAR_LOCUS21163</name>
</gene>
<dbReference type="Proteomes" id="UP001174909">
    <property type="component" value="Unassembled WGS sequence"/>
</dbReference>
<keyword evidence="1" id="KW-0732">Signal</keyword>
<evidence type="ECO:0000256" key="1">
    <source>
        <dbReference type="SAM" id="SignalP"/>
    </source>
</evidence>